<dbReference type="InterPro" id="IPR013149">
    <property type="entry name" value="ADH-like_C"/>
</dbReference>
<accession>A0ABR0HAZ0</accession>
<sequence>MASWYRSYDVAYLRDPDDNRPNCDPRGGRSLFCLNRYKSPLARLDLEPVHLFYSLILNSYPTTPFHPLSRLQSQLSHDSSPVITMSIPKTQKQWLITGADKGLDGLVYQDAPVPTPGDHEVLVHLRGASLNYRDLIIPRGMYPFPLNLPVVACSDGAGEVVAVGSKVTKWKKGDKVLTLFNQGHQRGDMDIAASKTGLGGCFDGTLRQYGTFAETGVAKMPSNLNYVESASLVCAGLTSWNALYGLKPLKKGQWVVTQGTGGVSLFALQFAKAAGAHVIATTSTAEKAEMLKKLGADHVINYREDVNWGETARKLTPGGEGVEHVIEVGGADTFTQSLSAVKMEGVISVIGFLGGAAPKDNILETLSRVCTVRGVYVGSREQLEAMCAEIEKHDIHPVMDKTVFTLEKAKEAYEYMWAKKHTGKIPITIE</sequence>
<dbReference type="SUPFAM" id="SSF51735">
    <property type="entry name" value="NAD(P)-binding Rossmann-fold domains"/>
    <property type="match status" value="1"/>
</dbReference>
<dbReference type="PANTHER" id="PTHR45033">
    <property type="match status" value="1"/>
</dbReference>
<organism evidence="2 3">
    <name type="scientific">Podospora pseudopauciseta</name>
    <dbReference type="NCBI Taxonomy" id="2093780"/>
    <lineage>
        <taxon>Eukaryota</taxon>
        <taxon>Fungi</taxon>
        <taxon>Dikarya</taxon>
        <taxon>Ascomycota</taxon>
        <taxon>Pezizomycotina</taxon>
        <taxon>Sordariomycetes</taxon>
        <taxon>Sordariomycetidae</taxon>
        <taxon>Sordariales</taxon>
        <taxon>Podosporaceae</taxon>
        <taxon>Podospora</taxon>
    </lineage>
</organism>
<evidence type="ECO:0000313" key="2">
    <source>
        <dbReference type="EMBL" id="KAK4665190.1"/>
    </source>
</evidence>
<dbReference type="Gene3D" id="3.90.180.10">
    <property type="entry name" value="Medium-chain alcohol dehydrogenases, catalytic domain"/>
    <property type="match status" value="1"/>
</dbReference>
<dbReference type="EMBL" id="JAFFHB010000006">
    <property type="protein sequence ID" value="KAK4665190.1"/>
    <property type="molecule type" value="Genomic_DNA"/>
</dbReference>
<dbReference type="GeneID" id="87933972"/>
<dbReference type="CDD" id="cd08276">
    <property type="entry name" value="MDR7"/>
    <property type="match status" value="1"/>
</dbReference>
<dbReference type="Pfam" id="PF08240">
    <property type="entry name" value="ADH_N"/>
    <property type="match status" value="1"/>
</dbReference>
<dbReference type="Proteomes" id="UP001326199">
    <property type="component" value="Unassembled WGS sequence"/>
</dbReference>
<evidence type="ECO:0000313" key="3">
    <source>
        <dbReference type="Proteomes" id="UP001326199"/>
    </source>
</evidence>
<keyword evidence="3" id="KW-1185">Reference proteome</keyword>
<reference evidence="2 3" key="1">
    <citation type="journal article" date="2023" name="bioRxiv">
        <title>High-quality genome assemblies of four members of thePodospora anserinaspecies complex.</title>
        <authorList>
            <person name="Ament-Velasquez S.L."/>
            <person name="Vogan A.A."/>
            <person name="Wallerman O."/>
            <person name="Hartmann F."/>
            <person name="Gautier V."/>
            <person name="Silar P."/>
            <person name="Giraud T."/>
            <person name="Johannesson H."/>
        </authorList>
    </citation>
    <scope>NUCLEOTIDE SEQUENCE [LARGE SCALE GENOMIC DNA]</scope>
    <source>
        <strain evidence="2 3">CBS 411.78</strain>
    </source>
</reference>
<feature type="domain" description="Enoyl reductase (ER)" evidence="1">
    <location>
        <begin position="102"/>
        <end position="427"/>
    </location>
</feature>
<dbReference type="InterPro" id="IPR036291">
    <property type="entry name" value="NAD(P)-bd_dom_sf"/>
</dbReference>
<dbReference type="InterPro" id="IPR011032">
    <property type="entry name" value="GroES-like_sf"/>
</dbReference>
<dbReference type="SUPFAM" id="SSF50129">
    <property type="entry name" value="GroES-like"/>
    <property type="match status" value="1"/>
</dbReference>
<gene>
    <name evidence="2" type="ORF">QC763_510420</name>
</gene>
<proteinExistence type="predicted"/>
<dbReference type="Pfam" id="PF00107">
    <property type="entry name" value="ADH_zinc_N"/>
    <property type="match status" value="1"/>
</dbReference>
<dbReference type="PANTHER" id="PTHR45033:SF2">
    <property type="entry name" value="ZINC-TYPE ALCOHOL DEHYDROGENASE-LIKE PROTEIN C1773.06C"/>
    <property type="match status" value="1"/>
</dbReference>
<dbReference type="InterPro" id="IPR020843">
    <property type="entry name" value="ER"/>
</dbReference>
<name>A0ABR0HAZ0_9PEZI</name>
<dbReference type="RefSeq" id="XP_062765156.1">
    <property type="nucleotide sequence ID" value="XM_062913629.1"/>
</dbReference>
<dbReference type="InterPro" id="IPR052711">
    <property type="entry name" value="Zinc_ADH-like"/>
</dbReference>
<protein>
    <recommendedName>
        <fullName evidence="1">Enoyl reductase (ER) domain-containing protein</fullName>
    </recommendedName>
</protein>
<dbReference type="SMART" id="SM00829">
    <property type="entry name" value="PKS_ER"/>
    <property type="match status" value="1"/>
</dbReference>
<dbReference type="InterPro" id="IPR013154">
    <property type="entry name" value="ADH-like_N"/>
</dbReference>
<dbReference type="Gene3D" id="3.40.50.720">
    <property type="entry name" value="NAD(P)-binding Rossmann-like Domain"/>
    <property type="match status" value="1"/>
</dbReference>
<comment type="caution">
    <text evidence="2">The sequence shown here is derived from an EMBL/GenBank/DDBJ whole genome shotgun (WGS) entry which is preliminary data.</text>
</comment>
<evidence type="ECO:0000259" key="1">
    <source>
        <dbReference type="SMART" id="SM00829"/>
    </source>
</evidence>